<evidence type="ECO:0000256" key="8">
    <source>
        <dbReference type="ARBA" id="ARBA00030724"/>
    </source>
</evidence>
<keyword evidence="7" id="KW-0143">Chaperone</keyword>
<evidence type="ECO:0000256" key="11">
    <source>
        <dbReference type="SAM" id="MobiDB-lite"/>
    </source>
</evidence>
<proteinExistence type="inferred from homology"/>
<feature type="compositionally biased region" description="Basic residues" evidence="11">
    <location>
        <begin position="171"/>
        <end position="194"/>
    </location>
</feature>
<evidence type="ECO:0000256" key="12">
    <source>
        <dbReference type="SAM" id="SignalP"/>
    </source>
</evidence>
<dbReference type="GO" id="GO:0006457">
    <property type="term" value="P:protein folding"/>
    <property type="evidence" value="ECO:0007669"/>
    <property type="project" value="InterPro"/>
</dbReference>
<comment type="similarity">
    <text evidence="2">Belongs to the MESD family.</text>
</comment>
<reference evidence="13" key="3">
    <citation type="submission" date="2025-09" db="UniProtKB">
        <authorList>
            <consortium name="Ensembl"/>
        </authorList>
    </citation>
    <scope>IDENTIFICATION</scope>
</reference>
<dbReference type="GeneTree" id="ENSGT00390000000993"/>
<dbReference type="PANTHER" id="PTHR17600">
    <property type="entry name" value="MESODERM DEVELOPMENT CANDIDATE 2"/>
    <property type="match status" value="1"/>
</dbReference>
<dbReference type="Ensembl" id="ENSCSAVT00000014409.1">
    <property type="protein sequence ID" value="ENSCSAVP00000014244.1"/>
    <property type="gene ID" value="ENSCSAVG00000008347.1"/>
</dbReference>
<keyword evidence="5 12" id="KW-0732">Signal</keyword>
<accession>H2Z9H9</accession>
<dbReference type="GO" id="GO:0016055">
    <property type="term" value="P:Wnt signaling pathway"/>
    <property type="evidence" value="ECO:0007669"/>
    <property type="project" value="UniProtKB-KW"/>
</dbReference>
<keyword evidence="4" id="KW-0879">Wnt signaling pathway</keyword>
<evidence type="ECO:0000256" key="5">
    <source>
        <dbReference type="ARBA" id="ARBA00022729"/>
    </source>
</evidence>
<evidence type="ECO:0000256" key="10">
    <source>
        <dbReference type="ARBA" id="ARBA00033472"/>
    </source>
</evidence>
<dbReference type="InParanoid" id="H2Z9H9"/>
<organism evidence="13 14">
    <name type="scientific">Ciona savignyi</name>
    <name type="common">Pacific transparent sea squirt</name>
    <dbReference type="NCBI Taxonomy" id="51511"/>
    <lineage>
        <taxon>Eukaryota</taxon>
        <taxon>Metazoa</taxon>
        <taxon>Chordata</taxon>
        <taxon>Tunicata</taxon>
        <taxon>Ascidiacea</taxon>
        <taxon>Phlebobranchia</taxon>
        <taxon>Cionidae</taxon>
        <taxon>Ciona</taxon>
    </lineage>
</organism>
<feature type="chain" id="PRO_5003578569" description="LRP chaperone MESD" evidence="12">
    <location>
        <begin position="22"/>
        <end position="194"/>
    </location>
</feature>
<comment type="subcellular location">
    <subcellularLocation>
        <location evidence="1">Endoplasmic reticulum</location>
    </subcellularLocation>
</comment>
<dbReference type="FunFam" id="3.30.70.260:FF:000031">
    <property type="entry name" value="LDLR chaperone MESD"/>
    <property type="match status" value="1"/>
</dbReference>
<dbReference type="HOGENOM" id="CLU_111621_1_0_1"/>
<evidence type="ECO:0000256" key="4">
    <source>
        <dbReference type="ARBA" id="ARBA00022687"/>
    </source>
</evidence>
<evidence type="ECO:0000313" key="13">
    <source>
        <dbReference type="Ensembl" id="ENSCSAVP00000014244.1"/>
    </source>
</evidence>
<evidence type="ECO:0000256" key="2">
    <source>
        <dbReference type="ARBA" id="ARBA00011068"/>
    </source>
</evidence>
<feature type="signal peptide" evidence="12">
    <location>
        <begin position="1"/>
        <end position="21"/>
    </location>
</feature>
<dbReference type="Proteomes" id="UP000007875">
    <property type="component" value="Unassembled WGS sequence"/>
</dbReference>
<evidence type="ECO:0000256" key="6">
    <source>
        <dbReference type="ARBA" id="ARBA00022824"/>
    </source>
</evidence>
<dbReference type="FunCoup" id="H2Z9H9">
    <property type="interactions" value="676"/>
</dbReference>
<dbReference type="PANTHER" id="PTHR17600:SF2">
    <property type="entry name" value="LRP CHAPERONE MESD"/>
    <property type="match status" value="1"/>
</dbReference>
<evidence type="ECO:0000256" key="1">
    <source>
        <dbReference type="ARBA" id="ARBA00004240"/>
    </source>
</evidence>
<evidence type="ECO:0000256" key="3">
    <source>
        <dbReference type="ARBA" id="ARBA00022290"/>
    </source>
</evidence>
<dbReference type="Pfam" id="PF10185">
    <property type="entry name" value="Mesd"/>
    <property type="match status" value="1"/>
</dbReference>
<dbReference type="eggNOG" id="KOG4357">
    <property type="taxonomic scope" value="Eukaryota"/>
</dbReference>
<name>H2Z9H9_CIOSA</name>
<reference evidence="14" key="1">
    <citation type="submission" date="2003-08" db="EMBL/GenBank/DDBJ databases">
        <authorList>
            <person name="Birren B."/>
            <person name="Nusbaum C."/>
            <person name="Abebe A."/>
            <person name="Abouelleil A."/>
            <person name="Adekoya E."/>
            <person name="Ait-zahra M."/>
            <person name="Allen N."/>
            <person name="Allen T."/>
            <person name="An P."/>
            <person name="Anderson M."/>
            <person name="Anderson S."/>
            <person name="Arachchi H."/>
            <person name="Armbruster J."/>
            <person name="Bachantsang P."/>
            <person name="Baldwin J."/>
            <person name="Barry A."/>
            <person name="Bayul T."/>
            <person name="Blitshsteyn B."/>
            <person name="Bloom T."/>
            <person name="Blye J."/>
            <person name="Boguslavskiy L."/>
            <person name="Borowsky M."/>
            <person name="Boukhgalter B."/>
            <person name="Brunache A."/>
            <person name="Butler J."/>
            <person name="Calixte N."/>
            <person name="Calvo S."/>
            <person name="Camarata J."/>
            <person name="Campo K."/>
            <person name="Chang J."/>
            <person name="Cheshatsang Y."/>
            <person name="Citroen M."/>
            <person name="Collymore A."/>
            <person name="Considine T."/>
            <person name="Cook A."/>
            <person name="Cooke P."/>
            <person name="Corum B."/>
            <person name="Cuomo C."/>
            <person name="David R."/>
            <person name="Dawoe T."/>
            <person name="Degray S."/>
            <person name="Dodge S."/>
            <person name="Dooley K."/>
            <person name="Dorje P."/>
            <person name="Dorjee K."/>
            <person name="Dorris L."/>
            <person name="Duffey N."/>
            <person name="Dupes A."/>
            <person name="Elkins T."/>
            <person name="Engels R."/>
            <person name="Erickson J."/>
            <person name="Farina A."/>
            <person name="Faro S."/>
            <person name="Ferreira P."/>
            <person name="Fischer H."/>
            <person name="Fitzgerald M."/>
            <person name="Foley K."/>
            <person name="Gage D."/>
            <person name="Galagan J."/>
            <person name="Gearin G."/>
            <person name="Gnerre S."/>
            <person name="Gnirke A."/>
            <person name="Goyette A."/>
            <person name="Graham J."/>
            <person name="Grandbois E."/>
            <person name="Gyaltsen K."/>
            <person name="Hafez N."/>
            <person name="Hagopian D."/>
            <person name="Hagos B."/>
            <person name="Hall J."/>
            <person name="Hatcher B."/>
            <person name="Heller A."/>
            <person name="Higgins H."/>
            <person name="Honan T."/>
            <person name="Horn A."/>
            <person name="Houde N."/>
            <person name="Hughes L."/>
            <person name="Hulme W."/>
            <person name="Husby E."/>
            <person name="Iliev I."/>
            <person name="Jaffe D."/>
            <person name="Jones C."/>
            <person name="Kamal M."/>
            <person name="Kamat A."/>
            <person name="Kamvysselis M."/>
            <person name="Karlsson E."/>
            <person name="Kells C."/>
            <person name="Kieu A."/>
            <person name="Kisner P."/>
            <person name="Kodira C."/>
            <person name="Kulbokas E."/>
            <person name="Labutti K."/>
            <person name="Lama D."/>
            <person name="Landers T."/>
            <person name="Leger J."/>
            <person name="Levine S."/>
            <person name="Lewis D."/>
            <person name="Lewis T."/>
            <person name="Lindblad-toh K."/>
            <person name="Liu X."/>
            <person name="Lokyitsang T."/>
            <person name="Lokyitsang Y."/>
            <person name="Lucien O."/>
            <person name="Lui A."/>
            <person name="Ma L.J."/>
            <person name="Mabbitt R."/>
            <person name="Macdonald J."/>
            <person name="Maclean C."/>
            <person name="Major J."/>
            <person name="Manning J."/>
            <person name="Marabella R."/>
            <person name="Maru K."/>
            <person name="Matthews C."/>
            <person name="Mauceli E."/>
            <person name="Mccarthy M."/>
            <person name="Mcdonough S."/>
            <person name="Mcghee T."/>
            <person name="Meldrim J."/>
            <person name="Meneus L."/>
            <person name="Mesirov J."/>
            <person name="Mihalev A."/>
            <person name="Mihova T."/>
            <person name="Mikkelsen T."/>
            <person name="Mlenga V."/>
            <person name="Moru K."/>
            <person name="Mozes J."/>
            <person name="Mulrain L."/>
            <person name="Munson G."/>
            <person name="Naylor J."/>
            <person name="Newes C."/>
            <person name="Nguyen C."/>
            <person name="Nguyen N."/>
            <person name="Nguyen T."/>
            <person name="Nicol R."/>
            <person name="Nielsen C."/>
            <person name="Nizzari M."/>
            <person name="Norbu C."/>
            <person name="Norbu N."/>
            <person name="O'donnell P."/>
            <person name="Okoawo O."/>
            <person name="O'leary S."/>
            <person name="Omotosho B."/>
            <person name="O'neill K."/>
            <person name="Osman S."/>
            <person name="Parker S."/>
            <person name="Perrin D."/>
            <person name="Phunkhang P."/>
            <person name="Piqani B."/>
            <person name="Purcell S."/>
            <person name="Rachupka T."/>
            <person name="Ramasamy U."/>
            <person name="Rameau R."/>
            <person name="Ray V."/>
            <person name="Raymond C."/>
            <person name="Retta R."/>
            <person name="Richardson S."/>
            <person name="Rise C."/>
            <person name="Rodriguez J."/>
            <person name="Rogers J."/>
            <person name="Rogov P."/>
            <person name="Rutman M."/>
            <person name="Schupbach R."/>
            <person name="Seaman C."/>
            <person name="Settipalli S."/>
            <person name="Sharpe T."/>
            <person name="Sheridan J."/>
            <person name="Sherpa N."/>
            <person name="Shi J."/>
            <person name="Smirnov S."/>
            <person name="Smith C."/>
            <person name="Sougnez C."/>
            <person name="Spencer B."/>
            <person name="Stalker J."/>
            <person name="Stange-thomann N."/>
            <person name="Stavropoulos S."/>
            <person name="Stetson K."/>
            <person name="Stone C."/>
            <person name="Stone S."/>
            <person name="Stubbs M."/>
            <person name="Talamas J."/>
            <person name="Tchuinga P."/>
            <person name="Tenzing P."/>
            <person name="Tesfaye S."/>
            <person name="Theodore J."/>
            <person name="Thoulutsang Y."/>
            <person name="Topham K."/>
            <person name="Towey S."/>
            <person name="Tsamla T."/>
            <person name="Tsomo N."/>
            <person name="Vallee D."/>
            <person name="Vassiliev H."/>
            <person name="Venkataraman V."/>
            <person name="Vinson J."/>
            <person name="Vo A."/>
            <person name="Wade C."/>
            <person name="Wang S."/>
            <person name="Wangchuk T."/>
            <person name="Wangdi T."/>
            <person name="Whittaker C."/>
            <person name="Wilkinson J."/>
            <person name="Wu Y."/>
            <person name="Wyman D."/>
            <person name="Yadav S."/>
            <person name="Yang S."/>
            <person name="Yang X."/>
            <person name="Yeager S."/>
            <person name="Yee E."/>
            <person name="Young G."/>
            <person name="Zainoun J."/>
            <person name="Zembeck L."/>
            <person name="Zimmer A."/>
            <person name="Zody M."/>
            <person name="Lander E."/>
        </authorList>
    </citation>
    <scope>NUCLEOTIDE SEQUENCE [LARGE SCALE GENOMIC DNA]</scope>
</reference>
<dbReference type="AlphaFoldDB" id="H2Z9H9"/>
<protein>
    <recommendedName>
        <fullName evidence="3">LRP chaperone MESD</fullName>
    </recommendedName>
    <alternativeName>
        <fullName evidence="10">LDLR chaperone MESD</fullName>
    </alternativeName>
    <alternativeName>
        <fullName evidence="8">Mesoderm development candidate 2</fullName>
    </alternativeName>
    <alternativeName>
        <fullName evidence="9">Mesoderm development protein</fullName>
    </alternativeName>
</protein>
<evidence type="ECO:0000313" key="14">
    <source>
        <dbReference type="Proteomes" id="UP000007875"/>
    </source>
</evidence>
<dbReference type="GO" id="GO:0005783">
    <property type="term" value="C:endoplasmic reticulum"/>
    <property type="evidence" value="ECO:0007669"/>
    <property type="project" value="UniProtKB-SubCell"/>
</dbReference>
<evidence type="ECO:0000256" key="7">
    <source>
        <dbReference type="ARBA" id="ARBA00023186"/>
    </source>
</evidence>
<keyword evidence="6" id="KW-0256">Endoplasmic reticulum</keyword>
<dbReference type="Gene3D" id="3.30.70.260">
    <property type="match status" value="1"/>
</dbReference>
<dbReference type="InterPro" id="IPR019330">
    <property type="entry name" value="MESD"/>
</dbReference>
<sequence length="194" mass="22110">MKLHYLMSLLCVFHICLLTASKKKKDPRDFTDADIYKLEEEWTEDGEIDEGDLPEHLRPAEPLDMSKLNPEDPEGIVKMSKRHKTLMMFVTISGDPTQEETEEITQLWQSMLYNANIEVTRFVLSANRVLIKISDGSYAYEIRDFLVAQDRCEAVTIEGKDYPGKGSPLNKGKKPAKTKGKKKTGKKKATKTEL</sequence>
<evidence type="ECO:0000256" key="9">
    <source>
        <dbReference type="ARBA" id="ARBA00032329"/>
    </source>
</evidence>
<keyword evidence="14" id="KW-1185">Reference proteome</keyword>
<reference evidence="13" key="2">
    <citation type="submission" date="2025-08" db="UniProtKB">
        <authorList>
            <consortium name="Ensembl"/>
        </authorList>
    </citation>
    <scope>IDENTIFICATION</scope>
</reference>
<dbReference type="OMA" id="QQRCADV"/>
<feature type="region of interest" description="Disordered" evidence="11">
    <location>
        <begin position="158"/>
        <end position="194"/>
    </location>
</feature>